<proteinExistence type="predicted"/>
<protein>
    <recommendedName>
        <fullName evidence="4">Nucleotidyl transferase AbiEii/AbiGii toxin family protein</fullName>
    </recommendedName>
</protein>
<feature type="region of interest" description="Disordered" evidence="1">
    <location>
        <begin position="230"/>
        <end position="257"/>
    </location>
</feature>
<evidence type="ECO:0000256" key="1">
    <source>
        <dbReference type="SAM" id="MobiDB-lite"/>
    </source>
</evidence>
<dbReference type="STRING" id="554083.BKD30_03370"/>
<sequence length="257" mass="28372">MNPREPRALRASLDARLQMLAHDRAQDVNRLRRHLTFQRVLRRLDESWVLKGGYLLEARLGSRARATRDLDLALVGTADDLADALTEALQVDVDQDGFVFRISAARPHLADVEQLGGPGARFSVTALLAGRTFANIRIDVVARQREIGGGTERVTLPVVVTEPEWVPVTVTAVDLPQHVAEKFHALTAVDAHPRPSTRVKDLIDVMLVSEAGVLDEQRLHARLRAVFEARNGAPPPPDLPDPPAAWNSTMPSWPRTT</sequence>
<dbReference type="Pfam" id="PF08843">
    <property type="entry name" value="AbiEii"/>
    <property type="match status" value="1"/>
</dbReference>
<dbReference type="OrthoDB" id="4084402at2"/>
<evidence type="ECO:0000313" key="2">
    <source>
        <dbReference type="EMBL" id="OMH27693.1"/>
    </source>
</evidence>
<keyword evidence="3" id="KW-1185">Reference proteome</keyword>
<evidence type="ECO:0008006" key="4">
    <source>
        <dbReference type="Google" id="ProtNLM"/>
    </source>
</evidence>
<organism evidence="2 3">
    <name type="scientific">Tersicoccus phoenicis</name>
    <dbReference type="NCBI Taxonomy" id="554083"/>
    <lineage>
        <taxon>Bacteria</taxon>
        <taxon>Bacillati</taxon>
        <taxon>Actinomycetota</taxon>
        <taxon>Actinomycetes</taxon>
        <taxon>Micrococcales</taxon>
        <taxon>Micrococcaceae</taxon>
        <taxon>Tersicoccus</taxon>
    </lineage>
</organism>
<dbReference type="EMBL" id="MRDE01000016">
    <property type="protein sequence ID" value="OMH27693.1"/>
    <property type="molecule type" value="Genomic_DNA"/>
</dbReference>
<reference evidence="2 3" key="1">
    <citation type="submission" date="2016-12" db="EMBL/GenBank/DDBJ databases">
        <title>Draft genome of Tersicoccus phoenicis 1P05MA.</title>
        <authorList>
            <person name="Nakajima Y."/>
            <person name="Yoshizawa S."/>
            <person name="Nakamura K."/>
            <person name="Ogura Y."/>
            <person name="Hayashi T."/>
            <person name="Kogure K."/>
        </authorList>
    </citation>
    <scope>NUCLEOTIDE SEQUENCE [LARGE SCALE GENOMIC DNA]</scope>
    <source>
        <strain evidence="2 3">1p05MA</strain>
    </source>
</reference>
<name>A0A1R1LJH8_9MICC</name>
<gene>
    <name evidence="2" type="ORF">BKD30_03370</name>
</gene>
<dbReference type="RefSeq" id="WP_076701941.1">
    <property type="nucleotide sequence ID" value="NZ_MRDE01000016.1"/>
</dbReference>
<dbReference type="AlphaFoldDB" id="A0A1R1LJH8"/>
<feature type="compositionally biased region" description="Pro residues" evidence="1">
    <location>
        <begin position="233"/>
        <end position="243"/>
    </location>
</feature>
<dbReference type="InterPro" id="IPR014942">
    <property type="entry name" value="AbiEii"/>
</dbReference>
<accession>A0A1R1LJH8</accession>
<feature type="compositionally biased region" description="Polar residues" evidence="1">
    <location>
        <begin position="246"/>
        <end position="257"/>
    </location>
</feature>
<evidence type="ECO:0000313" key="3">
    <source>
        <dbReference type="Proteomes" id="UP000187085"/>
    </source>
</evidence>
<dbReference type="Proteomes" id="UP000187085">
    <property type="component" value="Unassembled WGS sequence"/>
</dbReference>
<comment type="caution">
    <text evidence="2">The sequence shown here is derived from an EMBL/GenBank/DDBJ whole genome shotgun (WGS) entry which is preliminary data.</text>
</comment>